<evidence type="ECO:0000313" key="3">
    <source>
        <dbReference type="Proteomes" id="UP000639643"/>
    </source>
</evidence>
<dbReference type="Proteomes" id="UP000639643">
    <property type="component" value="Unassembled WGS sequence"/>
</dbReference>
<feature type="region of interest" description="Disordered" evidence="1">
    <location>
        <begin position="1"/>
        <end position="22"/>
    </location>
</feature>
<reference evidence="2" key="1">
    <citation type="journal article" date="2020" name="Phytopathology">
        <title>Genome Sequence Resources of Colletotrichum truncatum, C. plurivorum, C. musicola, and C. sojae: Four Species Pathogenic to Soybean (Glycine max).</title>
        <authorList>
            <person name="Rogerio F."/>
            <person name="Boufleur T.R."/>
            <person name="Ciampi-Guillardi M."/>
            <person name="Sukno S.A."/>
            <person name="Thon M.R."/>
            <person name="Massola Junior N.S."/>
            <person name="Baroncelli R."/>
        </authorList>
    </citation>
    <scope>NUCLEOTIDE SEQUENCE</scope>
    <source>
        <strain evidence="2">LFN0074</strain>
    </source>
</reference>
<evidence type="ECO:0000256" key="1">
    <source>
        <dbReference type="SAM" id="MobiDB-lite"/>
    </source>
</evidence>
<feature type="non-terminal residue" evidence="2">
    <location>
        <position position="22"/>
    </location>
</feature>
<dbReference type="EMBL" id="WIGM01000176">
    <property type="protein sequence ID" value="KAF6835481.1"/>
    <property type="molecule type" value="Genomic_DNA"/>
</dbReference>
<gene>
    <name evidence="2" type="ORF">CMUS01_05749</name>
</gene>
<sequence length="22" mass="2543">MHYEFDGYSEPDSDPRRANANA</sequence>
<evidence type="ECO:0000313" key="2">
    <source>
        <dbReference type="EMBL" id="KAF6835481.1"/>
    </source>
</evidence>
<name>A0A8H6KR78_9PEZI</name>
<comment type="caution">
    <text evidence="2">The sequence shown here is derived from an EMBL/GenBank/DDBJ whole genome shotgun (WGS) entry which is preliminary data.</text>
</comment>
<feature type="compositionally biased region" description="Basic and acidic residues" evidence="1">
    <location>
        <begin position="13"/>
        <end position="22"/>
    </location>
</feature>
<organism evidence="2 3">
    <name type="scientific">Colletotrichum musicola</name>
    <dbReference type="NCBI Taxonomy" id="2175873"/>
    <lineage>
        <taxon>Eukaryota</taxon>
        <taxon>Fungi</taxon>
        <taxon>Dikarya</taxon>
        <taxon>Ascomycota</taxon>
        <taxon>Pezizomycotina</taxon>
        <taxon>Sordariomycetes</taxon>
        <taxon>Hypocreomycetidae</taxon>
        <taxon>Glomerellales</taxon>
        <taxon>Glomerellaceae</taxon>
        <taxon>Colletotrichum</taxon>
        <taxon>Colletotrichum orchidearum species complex</taxon>
    </lineage>
</organism>
<proteinExistence type="predicted"/>
<keyword evidence="3" id="KW-1185">Reference proteome</keyword>
<protein>
    <submittedName>
        <fullName evidence="2">Uncharacterized protein</fullName>
    </submittedName>
</protein>
<dbReference type="AlphaFoldDB" id="A0A8H6KR78"/>
<accession>A0A8H6KR78</accession>